<keyword evidence="2" id="KW-1133">Transmembrane helix</keyword>
<protein>
    <submittedName>
        <fullName evidence="4">Uncharacterized protein</fullName>
    </submittedName>
</protein>
<comment type="caution">
    <text evidence="4">The sequence shown here is derived from an EMBL/GenBank/DDBJ whole genome shotgun (WGS) entry which is preliminary data.</text>
</comment>
<evidence type="ECO:0000313" key="5">
    <source>
        <dbReference type="Proteomes" id="UP001159405"/>
    </source>
</evidence>
<feature type="chain" id="PRO_5045673975" evidence="3">
    <location>
        <begin position="17"/>
        <end position="208"/>
    </location>
</feature>
<evidence type="ECO:0000313" key="4">
    <source>
        <dbReference type="EMBL" id="CAH3177021.1"/>
    </source>
</evidence>
<reference evidence="4 5" key="1">
    <citation type="submission" date="2022-05" db="EMBL/GenBank/DDBJ databases">
        <authorList>
            <consortium name="Genoscope - CEA"/>
            <person name="William W."/>
        </authorList>
    </citation>
    <scope>NUCLEOTIDE SEQUENCE [LARGE SCALE GENOMIC DNA]</scope>
</reference>
<feature type="transmembrane region" description="Helical" evidence="2">
    <location>
        <begin position="110"/>
        <end position="132"/>
    </location>
</feature>
<gene>
    <name evidence="4" type="ORF">PLOB_00018988</name>
</gene>
<organism evidence="4 5">
    <name type="scientific">Porites lobata</name>
    <dbReference type="NCBI Taxonomy" id="104759"/>
    <lineage>
        <taxon>Eukaryota</taxon>
        <taxon>Metazoa</taxon>
        <taxon>Cnidaria</taxon>
        <taxon>Anthozoa</taxon>
        <taxon>Hexacorallia</taxon>
        <taxon>Scleractinia</taxon>
        <taxon>Fungiina</taxon>
        <taxon>Poritidae</taxon>
        <taxon>Porites</taxon>
    </lineage>
</organism>
<dbReference type="EMBL" id="CALNXK010000220">
    <property type="protein sequence ID" value="CAH3177021.1"/>
    <property type="molecule type" value="Genomic_DNA"/>
</dbReference>
<dbReference type="Proteomes" id="UP001159405">
    <property type="component" value="Unassembled WGS sequence"/>
</dbReference>
<evidence type="ECO:0000256" key="3">
    <source>
        <dbReference type="SAM" id="SignalP"/>
    </source>
</evidence>
<evidence type="ECO:0000256" key="2">
    <source>
        <dbReference type="SAM" id="Phobius"/>
    </source>
</evidence>
<keyword evidence="3" id="KW-0732">Signal</keyword>
<keyword evidence="5" id="KW-1185">Reference proteome</keyword>
<evidence type="ECO:0000256" key="1">
    <source>
        <dbReference type="SAM" id="MobiDB-lite"/>
    </source>
</evidence>
<keyword evidence="2" id="KW-0812">Transmembrane</keyword>
<feature type="compositionally biased region" description="Polar residues" evidence="1">
    <location>
        <begin position="171"/>
        <end position="186"/>
    </location>
</feature>
<proteinExistence type="predicted"/>
<sequence>MALLLLLLMLSNGIFSGCDGPLKTSCSLTFPIGNNSFSSSFPCSSSNSSSTLTSNMSSAILPNGTSIAVAKSSSYTPLTVSTDTSILPSSVSISTQPKNVPQTMTHLTSFGIFLVTFGGVLVAFMIIALMWICCSGREKSPQAPHIQVKLKPWSRTKDQTSNEVTTEETDLPTSYQNPGLNSSNPSPVCGTNKATPGRVDNVRESPLI</sequence>
<feature type="signal peptide" evidence="3">
    <location>
        <begin position="1"/>
        <end position="16"/>
    </location>
</feature>
<name>A0ABN8RHV4_9CNID</name>
<keyword evidence="2" id="KW-0472">Membrane</keyword>
<accession>A0ABN8RHV4</accession>
<feature type="region of interest" description="Disordered" evidence="1">
    <location>
        <begin position="145"/>
        <end position="208"/>
    </location>
</feature>